<feature type="compositionally biased region" description="Basic residues" evidence="1">
    <location>
        <begin position="207"/>
        <end position="216"/>
    </location>
</feature>
<feature type="region of interest" description="Disordered" evidence="1">
    <location>
        <begin position="23"/>
        <end position="82"/>
    </location>
</feature>
<sequence length="609" mass="69498">MLKRSTILGKRVVNNIFVRHSGTINEHQQSSQKNEEAKEKEKEKSKSISKDILQEGKDFLENKETGNVEKKSVGRGKGRNNVVEETPPEIQLTPEQAEEERKLRLEMERKVMRQVISEEKQWIHVEKDTLEEYRPDKRSNLYILTKSSQELIQEYGPKAARYFELNRNKLKQEKQAIVEAVKRKYTLEQLERIARLNGVVFGDKTKHGSVSKNKKNKLMDNKDVDDQELVKEREGQVGEQEKEGVLEAKKKKKKRNLNKQKVIEEIMKRVWGINMDIEGMIKKLHKWYIAEEPTLERSSAKSRKEDDLQELLKIGNGTGNGTGKSEKALKTKYKNKLMDNNDNGRENNLNKHIQVVVTDYKTKSKKIKLCWDNYDLIKQKLDVSKYPNLKFNDQENSIELINDSTNNTSGGGKGKMITSAEKEILKIYRNEMQMKMEFNIFSSTLTTSSTSSKMGDLAEKRDTKKHVDMLLDKFKTELDKIKLQYNVINNILNGYDNLEIRIINNPTQQDDKAAFIPDPDPDPDPDINDAMFVELAIIGSIVVGSAVGNDSGTGNPNANPLRCIDMDDADAAISSAFGLDGVADTVLGSPIMWWISFGMGMLVPRLLVT</sequence>
<reference evidence="3" key="1">
    <citation type="submission" date="2017-01" db="EMBL/GenBank/DDBJ databases">
        <authorList>
            <person name="Wang Y."/>
            <person name="White M."/>
            <person name="Kvist S."/>
            <person name="Moncalvo J.-M."/>
        </authorList>
    </citation>
    <scope>NUCLEOTIDE SEQUENCE [LARGE SCALE GENOMIC DNA]</scope>
    <source>
        <strain evidence="3">COL-18-3</strain>
    </source>
</reference>
<proteinExistence type="predicted"/>
<feature type="compositionally biased region" description="Basic and acidic residues" evidence="1">
    <location>
        <begin position="217"/>
        <end position="247"/>
    </location>
</feature>
<keyword evidence="3" id="KW-1185">Reference proteome</keyword>
<evidence type="ECO:0000313" key="3">
    <source>
        <dbReference type="Proteomes" id="UP000188320"/>
    </source>
</evidence>
<name>A0A1R1PUI7_ZANCU</name>
<comment type="caution">
    <text evidence="2">The sequence shown here is derived from an EMBL/GenBank/DDBJ whole genome shotgun (WGS) entry which is preliminary data.</text>
</comment>
<organism evidence="2 3">
    <name type="scientific">Zancudomyces culisetae</name>
    <name type="common">Gut fungus</name>
    <name type="synonym">Smittium culisetae</name>
    <dbReference type="NCBI Taxonomy" id="1213189"/>
    <lineage>
        <taxon>Eukaryota</taxon>
        <taxon>Fungi</taxon>
        <taxon>Fungi incertae sedis</taxon>
        <taxon>Zoopagomycota</taxon>
        <taxon>Kickxellomycotina</taxon>
        <taxon>Harpellomycetes</taxon>
        <taxon>Harpellales</taxon>
        <taxon>Legeriomycetaceae</taxon>
        <taxon>Zancudomyces</taxon>
    </lineage>
</organism>
<feature type="compositionally biased region" description="Basic and acidic residues" evidence="1">
    <location>
        <begin position="33"/>
        <end position="72"/>
    </location>
</feature>
<accession>A0A1R1PUI7</accession>
<dbReference type="Proteomes" id="UP000188320">
    <property type="component" value="Unassembled WGS sequence"/>
</dbReference>
<dbReference type="AlphaFoldDB" id="A0A1R1PUI7"/>
<evidence type="ECO:0000313" key="2">
    <source>
        <dbReference type="EMBL" id="OMH84631.1"/>
    </source>
</evidence>
<feature type="region of interest" description="Disordered" evidence="1">
    <location>
        <begin position="205"/>
        <end position="247"/>
    </location>
</feature>
<dbReference type="EMBL" id="LSSK01000169">
    <property type="protein sequence ID" value="OMH84631.1"/>
    <property type="molecule type" value="Genomic_DNA"/>
</dbReference>
<protein>
    <submittedName>
        <fullName evidence="2">Uncharacterized protein</fullName>
    </submittedName>
</protein>
<evidence type="ECO:0000256" key="1">
    <source>
        <dbReference type="SAM" id="MobiDB-lite"/>
    </source>
</evidence>
<gene>
    <name evidence="2" type="ORF">AX774_g1843</name>
</gene>